<dbReference type="InterPro" id="IPR001096">
    <property type="entry name" value="Peptidase_C13"/>
</dbReference>
<accession>A0A267E178</accession>
<name>A0A267E178_9PLAT</name>
<keyword evidence="2" id="KW-0732">Signal</keyword>
<evidence type="ECO:0000256" key="2">
    <source>
        <dbReference type="SAM" id="SignalP"/>
    </source>
</evidence>
<comment type="similarity">
    <text evidence="1">Belongs to the peptidase C13 family.</text>
</comment>
<keyword evidence="4" id="KW-1185">Reference proteome</keyword>
<evidence type="ECO:0000313" key="3">
    <source>
        <dbReference type="EMBL" id="PAA55186.1"/>
    </source>
</evidence>
<dbReference type="Pfam" id="PF01650">
    <property type="entry name" value="Peptidase_C13"/>
    <property type="match status" value="1"/>
</dbReference>
<organism evidence="3 4">
    <name type="scientific">Macrostomum lignano</name>
    <dbReference type="NCBI Taxonomy" id="282301"/>
    <lineage>
        <taxon>Eukaryota</taxon>
        <taxon>Metazoa</taxon>
        <taxon>Spiralia</taxon>
        <taxon>Lophotrochozoa</taxon>
        <taxon>Platyhelminthes</taxon>
        <taxon>Rhabditophora</taxon>
        <taxon>Macrostomorpha</taxon>
        <taxon>Macrostomida</taxon>
        <taxon>Macrostomidae</taxon>
        <taxon>Macrostomum</taxon>
    </lineage>
</organism>
<dbReference type="GO" id="GO:0008233">
    <property type="term" value="F:peptidase activity"/>
    <property type="evidence" value="ECO:0007669"/>
    <property type="project" value="InterPro"/>
</dbReference>
<evidence type="ECO:0000256" key="1">
    <source>
        <dbReference type="ARBA" id="ARBA00009941"/>
    </source>
</evidence>
<dbReference type="EMBL" id="NIVC01002792">
    <property type="protein sequence ID" value="PAA55186.1"/>
    <property type="molecule type" value="Genomic_DNA"/>
</dbReference>
<proteinExistence type="inferred from homology"/>
<dbReference type="Proteomes" id="UP000215902">
    <property type="component" value="Unassembled WGS sequence"/>
</dbReference>
<feature type="chain" id="PRO_5012695574" evidence="2">
    <location>
        <begin position="18"/>
        <end position="53"/>
    </location>
</feature>
<gene>
    <name evidence="3" type="ORF">BOX15_Mlig008158g1</name>
</gene>
<reference evidence="3 4" key="1">
    <citation type="submission" date="2017-06" db="EMBL/GenBank/DDBJ databases">
        <title>A platform for efficient transgenesis in Macrostomum lignano, a flatworm model organism for stem cell research.</title>
        <authorList>
            <person name="Berezikov E."/>
        </authorList>
    </citation>
    <scope>NUCLEOTIDE SEQUENCE [LARGE SCALE GENOMIC DNA]</scope>
    <source>
        <strain evidence="3">DV1</strain>
        <tissue evidence="3">Whole organism</tissue>
    </source>
</reference>
<dbReference type="Gene3D" id="3.40.50.1460">
    <property type="match status" value="1"/>
</dbReference>
<comment type="caution">
    <text evidence="3">The sequence shown here is derived from an EMBL/GenBank/DDBJ whole genome shotgun (WGS) entry which is preliminary data.</text>
</comment>
<sequence>MLYLFLSLLHLVSRSQTFQLKAKPLIDALQYMHQNKMYRKLVFYLEAAESAHV</sequence>
<protein>
    <submittedName>
        <fullName evidence="3">Uncharacterized protein</fullName>
    </submittedName>
</protein>
<evidence type="ECO:0000313" key="4">
    <source>
        <dbReference type="Proteomes" id="UP000215902"/>
    </source>
</evidence>
<dbReference type="AlphaFoldDB" id="A0A267E178"/>
<dbReference type="GO" id="GO:0006508">
    <property type="term" value="P:proteolysis"/>
    <property type="evidence" value="ECO:0007669"/>
    <property type="project" value="InterPro"/>
</dbReference>
<feature type="signal peptide" evidence="2">
    <location>
        <begin position="1"/>
        <end position="17"/>
    </location>
</feature>